<dbReference type="EMBL" id="QZEZ01000002">
    <property type="protein sequence ID" value="RJK96803.1"/>
    <property type="molecule type" value="Genomic_DNA"/>
</dbReference>
<dbReference type="InterPro" id="IPR028098">
    <property type="entry name" value="Glyco_trans_4-like_N"/>
</dbReference>
<evidence type="ECO:0000256" key="2">
    <source>
        <dbReference type="ARBA" id="ARBA00022679"/>
    </source>
</evidence>
<dbReference type="Pfam" id="PF13439">
    <property type="entry name" value="Glyco_transf_4"/>
    <property type="match status" value="1"/>
</dbReference>
<keyword evidence="2 4" id="KW-0808">Transferase</keyword>
<evidence type="ECO:0000259" key="3">
    <source>
        <dbReference type="Pfam" id="PF13439"/>
    </source>
</evidence>
<dbReference type="Gene3D" id="3.40.50.2000">
    <property type="entry name" value="Glycogen Phosphorylase B"/>
    <property type="match status" value="2"/>
</dbReference>
<proteinExistence type="predicted"/>
<dbReference type="RefSeq" id="WP_119949519.1">
    <property type="nucleotide sequence ID" value="NZ_QZEZ01000002.1"/>
</dbReference>
<dbReference type="SUPFAM" id="SSF53756">
    <property type="entry name" value="UDP-Glycosyltransferase/glycogen phosphorylase"/>
    <property type="match status" value="1"/>
</dbReference>
<dbReference type="Proteomes" id="UP000265614">
    <property type="component" value="Unassembled WGS sequence"/>
</dbReference>
<keyword evidence="5" id="KW-1185">Reference proteome</keyword>
<dbReference type="GO" id="GO:0016757">
    <property type="term" value="F:glycosyltransferase activity"/>
    <property type="evidence" value="ECO:0007669"/>
    <property type="project" value="UniProtKB-KW"/>
</dbReference>
<dbReference type="InterPro" id="IPR050194">
    <property type="entry name" value="Glycosyltransferase_grp1"/>
</dbReference>
<dbReference type="PANTHER" id="PTHR45947">
    <property type="entry name" value="SULFOQUINOVOSYL TRANSFERASE SQD2"/>
    <property type="match status" value="1"/>
</dbReference>
<dbReference type="PANTHER" id="PTHR45947:SF3">
    <property type="entry name" value="SULFOQUINOVOSYL TRANSFERASE SQD2"/>
    <property type="match status" value="1"/>
</dbReference>
<gene>
    <name evidence="4" type="ORF">D5H78_05910</name>
</gene>
<comment type="caution">
    <text evidence="4">The sequence shown here is derived from an EMBL/GenBank/DDBJ whole genome shotgun (WGS) entry which is preliminary data.</text>
</comment>
<dbReference type="AlphaFoldDB" id="A0A3A3Z0U2"/>
<organism evidence="4 5">
    <name type="scientific">Vallicoccus soli</name>
    <dbReference type="NCBI Taxonomy" id="2339232"/>
    <lineage>
        <taxon>Bacteria</taxon>
        <taxon>Bacillati</taxon>
        <taxon>Actinomycetota</taxon>
        <taxon>Actinomycetes</taxon>
        <taxon>Motilibacterales</taxon>
        <taxon>Vallicoccaceae</taxon>
        <taxon>Vallicoccus</taxon>
    </lineage>
</organism>
<name>A0A3A3Z0U2_9ACTN</name>
<dbReference type="GO" id="GO:1901137">
    <property type="term" value="P:carbohydrate derivative biosynthetic process"/>
    <property type="evidence" value="ECO:0007669"/>
    <property type="project" value="UniProtKB-ARBA"/>
</dbReference>
<dbReference type="OrthoDB" id="5240531at2"/>
<evidence type="ECO:0000313" key="4">
    <source>
        <dbReference type="EMBL" id="RJK96803.1"/>
    </source>
</evidence>
<protein>
    <submittedName>
        <fullName evidence="4">Glycosyltransferase family 1 protein</fullName>
    </submittedName>
</protein>
<feature type="domain" description="Glycosyltransferase subfamily 4-like N-terminal" evidence="3">
    <location>
        <begin position="14"/>
        <end position="174"/>
    </location>
</feature>
<keyword evidence="1" id="KW-0328">Glycosyltransferase</keyword>
<reference evidence="4 5" key="1">
    <citation type="submission" date="2018-09" db="EMBL/GenBank/DDBJ databases">
        <title>YIM 75000 draft genome.</title>
        <authorList>
            <person name="Tang S."/>
            <person name="Feng Y."/>
        </authorList>
    </citation>
    <scope>NUCLEOTIDE SEQUENCE [LARGE SCALE GENOMIC DNA]</scope>
    <source>
        <strain evidence="4 5">YIM 75000</strain>
    </source>
</reference>
<sequence length="387" mass="40549">MRVGIVCPYSWDVPGGVQFHVRDLAERLLDLGHRVSVLAPADEDAPLPPYVVPAGRAVPVPYNGSVARVNIGPLSAARVRRWLGDGGFDVLHVHEPATPSLSLLALWAADGPAVGTFHTSNLRSRAMTAAYPILYPTLEKLSARIAVSEDARRTLVEHLGGDAVLVPNGVYVDRFASAPVAPLGAEPGEQGTLGFIGRINEPRKGLPTLLAAMPAVLARRPGVRLLVAGTGDEREALEDAPPAVRAAVTCLGTVSEADKVALLRTVDAYVAPNLGGESFGIILVEAMAAGAPVVASSLDAFRRVLDDGRAGVLFPVGDAPALAGALLGLLEDPARGAALREYASRWVRRFDWGTVAADVVAVYETVAAGAAASVPPQGGRLLRPWRR</sequence>
<accession>A0A3A3Z0U2</accession>
<dbReference type="CDD" id="cd03801">
    <property type="entry name" value="GT4_PimA-like"/>
    <property type="match status" value="1"/>
</dbReference>
<evidence type="ECO:0000256" key="1">
    <source>
        <dbReference type="ARBA" id="ARBA00022676"/>
    </source>
</evidence>
<evidence type="ECO:0000313" key="5">
    <source>
        <dbReference type="Proteomes" id="UP000265614"/>
    </source>
</evidence>
<dbReference type="Pfam" id="PF13692">
    <property type="entry name" value="Glyco_trans_1_4"/>
    <property type="match status" value="1"/>
</dbReference>